<evidence type="ECO:0000313" key="4">
    <source>
        <dbReference type="Proteomes" id="UP000712673"/>
    </source>
</evidence>
<name>A0A937VZB0_UNCTE</name>
<proteinExistence type="predicted"/>
<dbReference type="PANTHER" id="PTHR30160">
    <property type="entry name" value="TETRAACYLDISACCHARIDE 4'-KINASE-RELATED"/>
    <property type="match status" value="1"/>
</dbReference>
<dbReference type="PANTHER" id="PTHR30160:SF1">
    <property type="entry name" value="LIPOPOLYSACCHARIDE 1,2-N-ACETYLGLUCOSAMINETRANSFERASE-RELATED"/>
    <property type="match status" value="1"/>
</dbReference>
<gene>
    <name evidence="3" type="ORF">FJZ47_09080</name>
</gene>
<dbReference type="InterPro" id="IPR002201">
    <property type="entry name" value="Glyco_trans_9"/>
</dbReference>
<dbReference type="AlphaFoldDB" id="A0A937VZB0"/>
<dbReference type="Proteomes" id="UP000712673">
    <property type="component" value="Unassembled WGS sequence"/>
</dbReference>
<dbReference type="GO" id="GO:0005829">
    <property type="term" value="C:cytosol"/>
    <property type="evidence" value="ECO:0007669"/>
    <property type="project" value="TreeGrafter"/>
</dbReference>
<dbReference type="CDD" id="cd03789">
    <property type="entry name" value="GT9_LPS_heptosyltransferase"/>
    <property type="match status" value="1"/>
</dbReference>
<comment type="caution">
    <text evidence="3">The sequence shown here is derived from an EMBL/GenBank/DDBJ whole genome shotgun (WGS) entry which is preliminary data.</text>
</comment>
<dbReference type="InterPro" id="IPR051199">
    <property type="entry name" value="LPS_LOS_Heptosyltrfase"/>
</dbReference>
<dbReference type="EMBL" id="VGLS01000228">
    <property type="protein sequence ID" value="MBM3223939.1"/>
    <property type="molecule type" value="Genomic_DNA"/>
</dbReference>
<dbReference type="Gene3D" id="3.40.50.2000">
    <property type="entry name" value="Glycogen Phosphorylase B"/>
    <property type="match status" value="2"/>
</dbReference>
<protein>
    <submittedName>
        <fullName evidence="3">Glycosyltransferase family 9 protein</fullName>
    </submittedName>
</protein>
<keyword evidence="2" id="KW-0808">Transferase</keyword>
<reference evidence="3" key="1">
    <citation type="submission" date="2019-03" db="EMBL/GenBank/DDBJ databases">
        <title>Lake Tanganyika Metagenome-Assembled Genomes (MAGs).</title>
        <authorList>
            <person name="Tran P."/>
        </authorList>
    </citation>
    <scope>NUCLEOTIDE SEQUENCE</scope>
    <source>
        <strain evidence="3">K_DeepCast_65m_m2_066</strain>
    </source>
</reference>
<dbReference type="SUPFAM" id="SSF53756">
    <property type="entry name" value="UDP-Glycosyltransferase/glycogen phosphorylase"/>
    <property type="match status" value="1"/>
</dbReference>
<keyword evidence="1" id="KW-0328">Glycosyltransferase</keyword>
<dbReference type="Pfam" id="PF01075">
    <property type="entry name" value="Glyco_transf_9"/>
    <property type="match status" value="1"/>
</dbReference>
<evidence type="ECO:0000256" key="2">
    <source>
        <dbReference type="ARBA" id="ARBA00022679"/>
    </source>
</evidence>
<sequence>MQQILVIRGGAIGDMIVTLPVLRALRHSFPEASIALLSAPPRAMFAQHAQTIDRLLDPDHWGLYRLFSQPPTLSEASAAFLNTCTLIVAYTPDTAALLQAHLQHYCPGEVLLWPAHPPAQIHITEHLLEPLRGRLRQPVDPCPQVPIDAAAAVSAAQFWQTAGLPDQGVVAFHPGSGGTSKLWPMTGWQQVIAWAVQHQIPGMLVSGPAEQEREPLLVPPTWPRARNLPLPHLAALLARCQVVVSHDSGIAHLAAAVGTTTLALFGPTNPYTWGPRSARTCVLWPQPAGPLTLRSLPPAVVIRTLAALLENTFSYTPSRVTCTILQPAGEA</sequence>
<evidence type="ECO:0000256" key="1">
    <source>
        <dbReference type="ARBA" id="ARBA00022676"/>
    </source>
</evidence>
<accession>A0A937VZB0</accession>
<dbReference type="GO" id="GO:0008713">
    <property type="term" value="F:ADP-heptose-lipopolysaccharide heptosyltransferase activity"/>
    <property type="evidence" value="ECO:0007669"/>
    <property type="project" value="TreeGrafter"/>
</dbReference>
<dbReference type="GO" id="GO:0009244">
    <property type="term" value="P:lipopolysaccharide core region biosynthetic process"/>
    <property type="evidence" value="ECO:0007669"/>
    <property type="project" value="TreeGrafter"/>
</dbReference>
<organism evidence="3 4">
    <name type="scientific">Tectimicrobiota bacterium</name>
    <dbReference type="NCBI Taxonomy" id="2528274"/>
    <lineage>
        <taxon>Bacteria</taxon>
        <taxon>Pseudomonadati</taxon>
        <taxon>Nitrospinota/Tectimicrobiota group</taxon>
        <taxon>Candidatus Tectimicrobiota</taxon>
    </lineage>
</organism>
<evidence type="ECO:0000313" key="3">
    <source>
        <dbReference type="EMBL" id="MBM3223939.1"/>
    </source>
</evidence>